<keyword evidence="4" id="KW-0645">Protease</keyword>
<dbReference type="Pfam" id="PF02113">
    <property type="entry name" value="Peptidase_S13"/>
    <property type="match status" value="1"/>
</dbReference>
<dbReference type="SUPFAM" id="SSF56601">
    <property type="entry name" value="beta-lactamase/transpeptidase-like"/>
    <property type="match status" value="1"/>
</dbReference>
<accession>A0A849ADM1</accession>
<evidence type="ECO:0000256" key="2">
    <source>
        <dbReference type="ARBA" id="ARBA00022801"/>
    </source>
</evidence>
<dbReference type="EC" id="3.4.16.4" evidence="4"/>
<sequence length="472" mass="48752">MTVCVVALAAIAVGGIYFFGNRSDSGQNTAGGSSTATSSTGQTAPDPQLGKVQLALAPAPNGKTAPTPAGVSKALQSILKSPAMGGNFAGVVMDAATGKVLWQQDQATPQLPASSIKLLMGTALLSSLKSTDQRMATTVVEGTTPGDVYFVGGGDVTLSARQTGTETVYNDPPTVAELAAQVRSSGVQVKRIILDTSYWTGEPLAPGWDPADIKGGYITKMQPLMVDADRQDPSNQNSPRTGTPALTAGKALARALGNADLPVIDDGSKAPADGRLLARVYSQPLPELLAEALTNSDNILAESLAREMAGNFGAPRSFDGASSATVLALNDLKLDTSQLTIADASGMSVQDRVTPELEAQVLRLAVQGKTENLRYLLSGLPVGGVSGTLDSDQQHNRFTTPDSKAGAGWVRAKTGSINSTYVLSGYVPTQDGRMLVFSLFNNGVIPDSPGNPGTRAAQDAFATVLRNCGCRG</sequence>
<name>A0A849ADM1_9ACTN</name>
<dbReference type="InterPro" id="IPR000667">
    <property type="entry name" value="Peptidase_S13"/>
</dbReference>
<comment type="similarity">
    <text evidence="1">Belongs to the peptidase S13 family.</text>
</comment>
<dbReference type="PANTHER" id="PTHR30023">
    <property type="entry name" value="D-ALANYL-D-ALANINE CARBOXYPEPTIDASE"/>
    <property type="match status" value="1"/>
</dbReference>
<evidence type="ECO:0000313" key="4">
    <source>
        <dbReference type="EMBL" id="NNG34972.1"/>
    </source>
</evidence>
<dbReference type="Proteomes" id="UP000562984">
    <property type="component" value="Unassembled WGS sequence"/>
</dbReference>
<dbReference type="EMBL" id="JABEND010000002">
    <property type="protein sequence ID" value="NNG34972.1"/>
    <property type="molecule type" value="Genomic_DNA"/>
</dbReference>
<evidence type="ECO:0000256" key="3">
    <source>
        <dbReference type="SAM" id="MobiDB-lite"/>
    </source>
</evidence>
<comment type="caution">
    <text evidence="4">The sequence shown here is derived from an EMBL/GenBank/DDBJ whole genome shotgun (WGS) entry which is preliminary data.</text>
</comment>
<feature type="compositionally biased region" description="Low complexity" evidence="3">
    <location>
        <begin position="27"/>
        <end position="44"/>
    </location>
</feature>
<evidence type="ECO:0000256" key="1">
    <source>
        <dbReference type="ARBA" id="ARBA00006096"/>
    </source>
</evidence>
<keyword evidence="4" id="KW-0121">Carboxypeptidase</keyword>
<gene>
    <name evidence="4" type="primary">dacB</name>
    <name evidence="4" type="ORF">HKD39_04435</name>
</gene>
<keyword evidence="2 4" id="KW-0378">Hydrolase</keyword>
<organism evidence="4 5">
    <name type="scientific">Nakamurella aerolata</name>
    <dbReference type="NCBI Taxonomy" id="1656892"/>
    <lineage>
        <taxon>Bacteria</taxon>
        <taxon>Bacillati</taxon>
        <taxon>Actinomycetota</taxon>
        <taxon>Actinomycetes</taxon>
        <taxon>Nakamurellales</taxon>
        <taxon>Nakamurellaceae</taxon>
        <taxon>Nakamurella</taxon>
    </lineage>
</organism>
<dbReference type="RefSeq" id="WP_171198627.1">
    <property type="nucleotide sequence ID" value="NZ_JABEND010000002.1"/>
</dbReference>
<dbReference type="NCBIfam" id="TIGR00666">
    <property type="entry name" value="PBP4"/>
    <property type="match status" value="1"/>
</dbReference>
<dbReference type="Gene3D" id="3.50.80.20">
    <property type="entry name" value="D-Ala-D-Ala carboxypeptidase C, peptidase S13"/>
    <property type="match status" value="1"/>
</dbReference>
<dbReference type="PRINTS" id="PR00922">
    <property type="entry name" value="DADACBPTASE3"/>
</dbReference>
<evidence type="ECO:0000313" key="5">
    <source>
        <dbReference type="Proteomes" id="UP000562984"/>
    </source>
</evidence>
<feature type="region of interest" description="Disordered" evidence="3">
    <location>
        <begin position="27"/>
        <end position="47"/>
    </location>
</feature>
<protein>
    <submittedName>
        <fullName evidence="4">D-alanyl-D-alanine carboxypeptidase/D-alanyl-D-alanine-endopeptidase</fullName>
        <ecNumber evidence="4">3.4.16.4</ecNumber>
    </submittedName>
</protein>
<dbReference type="PANTHER" id="PTHR30023:SF0">
    <property type="entry name" value="PENICILLIN-SENSITIVE CARBOXYPEPTIDASE A"/>
    <property type="match status" value="1"/>
</dbReference>
<dbReference type="GO" id="GO:0006508">
    <property type="term" value="P:proteolysis"/>
    <property type="evidence" value="ECO:0007669"/>
    <property type="project" value="InterPro"/>
</dbReference>
<dbReference type="GO" id="GO:0000270">
    <property type="term" value="P:peptidoglycan metabolic process"/>
    <property type="evidence" value="ECO:0007669"/>
    <property type="project" value="TreeGrafter"/>
</dbReference>
<reference evidence="4 5" key="1">
    <citation type="submission" date="2020-05" db="EMBL/GenBank/DDBJ databases">
        <title>Nakamurella sp. DB0629 isolated from air conditioner.</title>
        <authorList>
            <person name="Kim D.H."/>
            <person name="Kim D.-U."/>
        </authorList>
    </citation>
    <scope>NUCLEOTIDE SEQUENCE [LARGE SCALE GENOMIC DNA]</scope>
    <source>
        <strain evidence="4 5">DB0629</strain>
    </source>
</reference>
<dbReference type="Gene3D" id="3.40.710.10">
    <property type="entry name" value="DD-peptidase/beta-lactamase superfamily"/>
    <property type="match status" value="1"/>
</dbReference>
<dbReference type="GO" id="GO:0009002">
    <property type="term" value="F:serine-type D-Ala-D-Ala carboxypeptidase activity"/>
    <property type="evidence" value="ECO:0007669"/>
    <property type="project" value="UniProtKB-EC"/>
</dbReference>
<keyword evidence="5" id="KW-1185">Reference proteome</keyword>
<dbReference type="InterPro" id="IPR012338">
    <property type="entry name" value="Beta-lactam/transpept-like"/>
</dbReference>
<dbReference type="AlphaFoldDB" id="A0A849ADM1"/>
<proteinExistence type="inferred from homology"/>